<dbReference type="InterPro" id="IPR001173">
    <property type="entry name" value="Glyco_trans_2-like"/>
</dbReference>
<evidence type="ECO:0000313" key="3">
    <source>
        <dbReference type="Proteomes" id="UP001332939"/>
    </source>
</evidence>
<protein>
    <submittedName>
        <fullName evidence="2">Glycosyltransferase</fullName>
        <ecNumber evidence="2">2.4.-.-</ecNumber>
    </submittedName>
</protein>
<dbReference type="GO" id="GO:0016757">
    <property type="term" value="F:glycosyltransferase activity"/>
    <property type="evidence" value="ECO:0007669"/>
    <property type="project" value="UniProtKB-KW"/>
</dbReference>
<dbReference type="RefSeq" id="WP_325935676.1">
    <property type="nucleotide sequence ID" value="NZ_JAMZOO010000008.1"/>
</dbReference>
<name>A0ABU6EI49_9GAMM</name>
<proteinExistence type="predicted"/>
<dbReference type="SUPFAM" id="SSF53448">
    <property type="entry name" value="Nucleotide-diphospho-sugar transferases"/>
    <property type="match status" value="1"/>
</dbReference>
<keyword evidence="2" id="KW-0328">Glycosyltransferase</keyword>
<dbReference type="EMBL" id="JAMZOO010000008">
    <property type="protein sequence ID" value="MEB6858743.1"/>
    <property type="molecule type" value="Genomic_DNA"/>
</dbReference>
<keyword evidence="3" id="KW-1185">Reference proteome</keyword>
<feature type="domain" description="Glycosyltransferase 2-like" evidence="1">
    <location>
        <begin position="28"/>
        <end position="112"/>
    </location>
</feature>
<evidence type="ECO:0000313" key="2">
    <source>
        <dbReference type="EMBL" id="MEB6858743.1"/>
    </source>
</evidence>
<dbReference type="EC" id="2.4.-.-" evidence="2"/>
<dbReference type="Proteomes" id="UP001332939">
    <property type="component" value="Unassembled WGS sequence"/>
</dbReference>
<comment type="caution">
    <text evidence="2">The sequence shown here is derived from an EMBL/GenBank/DDBJ whole genome shotgun (WGS) entry which is preliminary data.</text>
</comment>
<organism evidence="2 3">
    <name type="scientific">Proteus cibi</name>
    <dbReference type="NCBI Taxonomy" id="2050966"/>
    <lineage>
        <taxon>Bacteria</taxon>
        <taxon>Pseudomonadati</taxon>
        <taxon>Pseudomonadota</taxon>
        <taxon>Gammaproteobacteria</taxon>
        <taxon>Enterobacterales</taxon>
        <taxon>Morganellaceae</taxon>
        <taxon>Proteus</taxon>
    </lineage>
</organism>
<keyword evidence="2" id="KW-0808">Transferase</keyword>
<dbReference type="InterPro" id="IPR029044">
    <property type="entry name" value="Nucleotide-diphossugar_trans"/>
</dbReference>
<gene>
    <name evidence="2" type="ORF">NA736_17145</name>
</gene>
<sequence length="240" mass="28238">MQEQHIDELRIWVSKKPYLSDSGINEEPKWAEKIRSTGIKLSFIWTENTGPYRKIIPALKLTQNDDILVYADDDVIYGSKWLQELVTIFYKNESKYIVATRVRKVIKGKLYNEFPIITEQCIMDDNYIVTGIGGVILKRGMIKETFINDDNYLTISPLADDIWLSKIYQLSNTKLFVYPNGLKYINEIQHDQGLSIENTRRIKLNFIKKAILKIKNKKYKFCQNDIYMKAVDNYFQKKIN</sequence>
<dbReference type="Gene3D" id="3.90.550.10">
    <property type="entry name" value="Spore Coat Polysaccharide Biosynthesis Protein SpsA, Chain A"/>
    <property type="match status" value="1"/>
</dbReference>
<evidence type="ECO:0000259" key="1">
    <source>
        <dbReference type="Pfam" id="PF00535"/>
    </source>
</evidence>
<accession>A0ABU6EI49</accession>
<reference evidence="2 3" key="1">
    <citation type="submission" date="2022-05" db="EMBL/GenBank/DDBJ databases">
        <title>Whole genome sequences of Escherichia coli of fish isolates collected from Assam, India.</title>
        <authorList>
            <person name="Sudha S."/>
            <person name="Muneeb K.H."/>
            <person name="Rakshit O."/>
            <person name="Mendem S.K."/>
            <person name="Raisen C."/>
            <person name="Holmes M.A."/>
            <person name="Shome B.R."/>
            <person name="Sivaraman G.K."/>
        </authorList>
    </citation>
    <scope>NUCLEOTIDE SEQUENCE [LARGE SCALE GENOMIC DNA]</scope>
    <source>
        <strain evidence="2 3">278</strain>
    </source>
</reference>
<dbReference type="Pfam" id="PF00535">
    <property type="entry name" value="Glycos_transf_2"/>
    <property type="match status" value="1"/>
</dbReference>